<evidence type="ECO:0000313" key="4">
    <source>
        <dbReference type="Proteomes" id="UP001589788"/>
    </source>
</evidence>
<dbReference type="InterPro" id="IPR028051">
    <property type="entry name" value="CheX-like_dom"/>
</dbReference>
<name>A0ABV6BZM6_9ACTN</name>
<reference evidence="3 4" key="1">
    <citation type="submission" date="2024-09" db="EMBL/GenBank/DDBJ databases">
        <authorList>
            <person name="Sun Q."/>
            <person name="Mori K."/>
        </authorList>
    </citation>
    <scope>NUCLEOTIDE SEQUENCE [LARGE SCALE GENOMIC DNA]</scope>
    <source>
        <strain evidence="3 4">JCM 15389</strain>
    </source>
</reference>
<feature type="domain" description="Chemotaxis phosphatase CheX-like" evidence="2">
    <location>
        <begin position="47"/>
        <end position="121"/>
    </location>
</feature>
<protein>
    <submittedName>
        <fullName evidence="3">Chemotaxis protein CheX</fullName>
    </submittedName>
</protein>
<dbReference type="EMBL" id="JBHLYQ010000008">
    <property type="protein sequence ID" value="MFC0080880.1"/>
    <property type="molecule type" value="Genomic_DNA"/>
</dbReference>
<evidence type="ECO:0000256" key="1">
    <source>
        <dbReference type="ARBA" id="ARBA00022500"/>
    </source>
</evidence>
<gene>
    <name evidence="3" type="ORF">ACFFRE_01750</name>
</gene>
<evidence type="ECO:0000313" key="3">
    <source>
        <dbReference type="EMBL" id="MFC0080880.1"/>
    </source>
</evidence>
<dbReference type="RefSeq" id="WP_377787555.1">
    <property type="nucleotide sequence ID" value="NZ_JBHLYQ010000008.1"/>
</dbReference>
<dbReference type="Proteomes" id="UP001589788">
    <property type="component" value="Unassembled WGS sequence"/>
</dbReference>
<evidence type="ECO:0000259" key="2">
    <source>
        <dbReference type="Pfam" id="PF13690"/>
    </source>
</evidence>
<accession>A0ABV6BZM6</accession>
<keyword evidence="1" id="KW-0145">Chemotaxis</keyword>
<dbReference type="SUPFAM" id="SSF103039">
    <property type="entry name" value="CheC-like"/>
    <property type="match status" value="1"/>
</dbReference>
<keyword evidence="4" id="KW-1185">Reference proteome</keyword>
<sequence length="164" mass="16530">MGAELITEELVAEHLAAALAALAPELDRPAGEGSVGPSEPAKGPALTASVAISGAWNGLVSLQVAEPAARALAQAVFAVPEVAFDDLADAVGELVNIVGGNLKGLLPAPTQLSLPTVATGTISVPGRLACGRAHLGRALVVDLDLAWLEGPLRLTVWEAATVDH</sequence>
<organism evidence="3 4">
    <name type="scientific">Aciditerrimonas ferrireducens</name>
    <dbReference type="NCBI Taxonomy" id="667306"/>
    <lineage>
        <taxon>Bacteria</taxon>
        <taxon>Bacillati</taxon>
        <taxon>Actinomycetota</taxon>
        <taxon>Acidimicrobiia</taxon>
        <taxon>Acidimicrobiales</taxon>
        <taxon>Acidimicrobiaceae</taxon>
        <taxon>Aciditerrimonas</taxon>
    </lineage>
</organism>
<proteinExistence type="predicted"/>
<dbReference type="Gene3D" id="3.40.1550.10">
    <property type="entry name" value="CheC-like"/>
    <property type="match status" value="1"/>
</dbReference>
<comment type="caution">
    <text evidence="3">The sequence shown here is derived from an EMBL/GenBank/DDBJ whole genome shotgun (WGS) entry which is preliminary data.</text>
</comment>
<dbReference type="Pfam" id="PF13690">
    <property type="entry name" value="CheX"/>
    <property type="match status" value="1"/>
</dbReference>
<dbReference type="InterPro" id="IPR028976">
    <property type="entry name" value="CheC-like_sf"/>
</dbReference>